<accession>A0A5J5JZQ4</accession>
<dbReference type="InterPro" id="IPR043504">
    <property type="entry name" value="Peptidase_S1_PA_chymotrypsin"/>
</dbReference>
<dbReference type="GO" id="GO:0008236">
    <property type="term" value="F:serine-type peptidase activity"/>
    <property type="evidence" value="ECO:0007669"/>
    <property type="project" value="UniProtKB-KW"/>
</dbReference>
<evidence type="ECO:0000256" key="1">
    <source>
        <dbReference type="ARBA" id="ARBA00008764"/>
    </source>
</evidence>
<evidence type="ECO:0000256" key="6">
    <source>
        <dbReference type="PIRSR" id="PIRSR608256-1"/>
    </source>
</evidence>
<dbReference type="GO" id="GO:0006508">
    <property type="term" value="P:proteolysis"/>
    <property type="evidence" value="ECO:0007669"/>
    <property type="project" value="UniProtKB-KW"/>
</dbReference>
<evidence type="ECO:0000256" key="2">
    <source>
        <dbReference type="ARBA" id="ARBA00022670"/>
    </source>
</evidence>
<evidence type="ECO:0000313" key="10">
    <source>
        <dbReference type="Proteomes" id="UP000327011"/>
    </source>
</evidence>
<name>A0A5J5JZQ4_9ACTN</name>
<dbReference type="SUPFAM" id="SSF50494">
    <property type="entry name" value="Trypsin-like serine proteases"/>
    <property type="match status" value="1"/>
</dbReference>
<dbReference type="PRINTS" id="PR00839">
    <property type="entry name" value="V8PROTEASE"/>
</dbReference>
<evidence type="ECO:0000313" key="9">
    <source>
        <dbReference type="EMBL" id="KAA9376029.1"/>
    </source>
</evidence>
<dbReference type="InterPro" id="IPR045430">
    <property type="entry name" value="EAD1"/>
</dbReference>
<evidence type="ECO:0000256" key="7">
    <source>
        <dbReference type="RuleBase" id="RU004296"/>
    </source>
</evidence>
<protein>
    <recommendedName>
        <fullName evidence="7">Serine protease</fullName>
        <ecNumber evidence="7">3.4.21.-</ecNumber>
    </recommendedName>
</protein>
<evidence type="ECO:0000259" key="8">
    <source>
        <dbReference type="Pfam" id="PF19955"/>
    </source>
</evidence>
<dbReference type="PANTHER" id="PTHR36234">
    <property type="entry name" value="LYSYL ENDOPEPTIDASE"/>
    <property type="match status" value="1"/>
</dbReference>
<dbReference type="RefSeq" id="WP_150936539.1">
    <property type="nucleotide sequence ID" value="NZ_VYTZ01000009.1"/>
</dbReference>
<dbReference type="InterPro" id="IPR008256">
    <property type="entry name" value="Peptidase_S1B"/>
</dbReference>
<keyword evidence="3" id="KW-0732">Signal</keyword>
<dbReference type="Gene3D" id="2.40.10.10">
    <property type="entry name" value="Trypsin-like serine proteases"/>
    <property type="match status" value="2"/>
</dbReference>
<keyword evidence="10" id="KW-1185">Reference proteome</keyword>
<evidence type="ECO:0000256" key="4">
    <source>
        <dbReference type="ARBA" id="ARBA00022801"/>
    </source>
</evidence>
<dbReference type="InterPro" id="IPR009003">
    <property type="entry name" value="Peptidase_S1_PA"/>
</dbReference>
<comment type="similarity">
    <text evidence="1 7">Belongs to the peptidase S1B family.</text>
</comment>
<reference evidence="9 10" key="1">
    <citation type="submission" date="2019-09" db="EMBL/GenBank/DDBJ databases">
        <title>Screening of Novel Bioactive Compounds from Soil-Associated.</title>
        <authorList>
            <person name="Gong X."/>
        </authorList>
    </citation>
    <scope>NUCLEOTIDE SEQUENCE [LARGE SCALE GENOMIC DNA]</scope>
    <source>
        <strain evidence="9 10">Gxj-6</strain>
    </source>
</reference>
<dbReference type="AlphaFoldDB" id="A0A5J5JZQ4"/>
<dbReference type="Pfam" id="PF19955">
    <property type="entry name" value="EAD1"/>
    <property type="match status" value="1"/>
</dbReference>
<keyword evidence="5 7" id="KW-0720">Serine protease</keyword>
<evidence type="ECO:0000256" key="3">
    <source>
        <dbReference type="ARBA" id="ARBA00022729"/>
    </source>
</evidence>
<dbReference type="PANTHER" id="PTHR36234:SF5">
    <property type="entry name" value="LYSYL ENDOPEPTIDASE"/>
    <property type="match status" value="1"/>
</dbReference>
<feature type="active site" description="Charge relay system" evidence="6">
    <location>
        <position position="294"/>
    </location>
</feature>
<sequence>MAFLDETPQRWDRPEFPALRDLLVQAYPRRQDAYDLAAEAGLLVGTFPEHDSMRTTWTALIRVLGDQARLRALVEKAAADPHVASYRSRLTEMLSAEPSVPVPYERSTDGSWWRGSDESPKAAERLRLERLMSPRSRLVGIELAEQVIAMARSVAKLSLRFGGETAFGTGFLIADDRLLTNHHNVYSKYGAVTSVVAEFDHDLGEHEVRLVRRGIVDSIISDPAGDWAVVTLESAVDRPPLKLGTPFEVSIDDLVVIIQHPLGAFKKFALEPLAVRYVDKDVIQYVADTQQGSSGSPVFNEKMHVIALHRAEAQGDTEATWRNQGSRIEPIMRWLYERGVAFETNCQDHNE</sequence>
<gene>
    <name evidence="9" type="ORF">F5972_25275</name>
</gene>
<organism evidence="9 10">
    <name type="scientific">Microbispora cellulosiformans</name>
    <dbReference type="NCBI Taxonomy" id="2614688"/>
    <lineage>
        <taxon>Bacteria</taxon>
        <taxon>Bacillati</taxon>
        <taxon>Actinomycetota</taxon>
        <taxon>Actinomycetes</taxon>
        <taxon>Streptosporangiales</taxon>
        <taxon>Streptosporangiaceae</taxon>
        <taxon>Microbispora</taxon>
    </lineage>
</organism>
<comment type="caution">
    <text evidence="9">The sequence shown here is derived from an EMBL/GenBank/DDBJ whole genome shotgun (WGS) entry which is preliminary data.</text>
</comment>
<proteinExistence type="inferred from homology"/>
<dbReference type="EC" id="3.4.21.-" evidence="7"/>
<feature type="active site" description="Charge relay system" evidence="6">
    <location>
        <position position="226"/>
    </location>
</feature>
<evidence type="ECO:0000256" key="5">
    <source>
        <dbReference type="ARBA" id="ARBA00022825"/>
    </source>
</evidence>
<dbReference type="EMBL" id="VYTZ01000009">
    <property type="protein sequence ID" value="KAA9376029.1"/>
    <property type="molecule type" value="Genomic_DNA"/>
</dbReference>
<dbReference type="Pfam" id="PF13365">
    <property type="entry name" value="Trypsin_2"/>
    <property type="match status" value="1"/>
</dbReference>
<keyword evidence="2 7" id="KW-0645">Protease</keyword>
<feature type="domain" description="Effector-associated" evidence="8">
    <location>
        <begin position="10"/>
        <end position="82"/>
    </location>
</feature>
<keyword evidence="4 7" id="KW-0378">Hydrolase</keyword>
<dbReference type="Proteomes" id="UP000327011">
    <property type="component" value="Unassembled WGS sequence"/>
</dbReference>
<feature type="active site" description="Charge relay system" evidence="6">
    <location>
        <position position="183"/>
    </location>
</feature>